<dbReference type="STRING" id="1220589.CD32_23480"/>
<keyword evidence="1" id="KW-1133">Transmembrane helix</keyword>
<proteinExistence type="predicted"/>
<evidence type="ECO:0000313" key="3">
    <source>
        <dbReference type="Proteomes" id="UP000030437"/>
    </source>
</evidence>
<comment type="caution">
    <text evidence="2">The sequence shown here is derived from an EMBL/GenBank/DDBJ whole genome shotgun (WGS) entry which is preliminary data.</text>
</comment>
<dbReference type="RefSeq" id="WP_036159546.1">
    <property type="nucleotide sequence ID" value="NZ_AVCX01000001.1"/>
</dbReference>
<evidence type="ECO:0000256" key="1">
    <source>
        <dbReference type="SAM" id="Phobius"/>
    </source>
</evidence>
<dbReference type="OrthoDB" id="2456396at2"/>
<dbReference type="Pfam" id="PF13129">
    <property type="entry name" value="DUF3953"/>
    <property type="match status" value="1"/>
</dbReference>
<name>A0A0A3IBT6_9BACI</name>
<protein>
    <recommendedName>
        <fullName evidence="4">DUF3953 domain-containing protein</fullName>
    </recommendedName>
</protein>
<keyword evidence="1" id="KW-0472">Membrane</keyword>
<accession>A0A0A3IBT6</accession>
<sequence>MLLFLRILFSVLTVAFATYGLITKNYEYQGYMVLFMGLMALVMGIQEIQQKRKMMGWFFIVGFVFTFCIAIQGFIFV</sequence>
<dbReference type="eggNOG" id="ENOG5033059">
    <property type="taxonomic scope" value="Bacteria"/>
</dbReference>
<feature type="transmembrane region" description="Helical" evidence="1">
    <location>
        <begin position="28"/>
        <end position="45"/>
    </location>
</feature>
<dbReference type="EMBL" id="JPVP01000060">
    <property type="protein sequence ID" value="KGR82241.1"/>
    <property type="molecule type" value="Genomic_DNA"/>
</dbReference>
<dbReference type="Proteomes" id="UP000030437">
    <property type="component" value="Unassembled WGS sequence"/>
</dbReference>
<organism evidence="2 3">
    <name type="scientific">Lysinibacillus odysseyi 34hs-1 = NBRC 100172</name>
    <dbReference type="NCBI Taxonomy" id="1220589"/>
    <lineage>
        <taxon>Bacteria</taxon>
        <taxon>Bacillati</taxon>
        <taxon>Bacillota</taxon>
        <taxon>Bacilli</taxon>
        <taxon>Bacillales</taxon>
        <taxon>Bacillaceae</taxon>
        <taxon>Lysinibacillus</taxon>
    </lineage>
</organism>
<keyword evidence="3" id="KW-1185">Reference proteome</keyword>
<dbReference type="AlphaFoldDB" id="A0A0A3IBT6"/>
<dbReference type="InterPro" id="IPR025018">
    <property type="entry name" value="DUF3953"/>
</dbReference>
<evidence type="ECO:0000313" key="2">
    <source>
        <dbReference type="EMBL" id="KGR82241.1"/>
    </source>
</evidence>
<feature type="transmembrane region" description="Helical" evidence="1">
    <location>
        <begin position="57"/>
        <end position="76"/>
    </location>
</feature>
<reference evidence="2 3" key="1">
    <citation type="submission" date="2014-02" db="EMBL/GenBank/DDBJ databases">
        <title>Draft genome sequence of Lysinibacillus odysseyi NBRC 100172.</title>
        <authorList>
            <person name="Zhang F."/>
            <person name="Wang G."/>
            <person name="Zhang L."/>
        </authorList>
    </citation>
    <scope>NUCLEOTIDE SEQUENCE [LARGE SCALE GENOMIC DNA]</scope>
    <source>
        <strain evidence="2 3">NBRC 100172</strain>
    </source>
</reference>
<evidence type="ECO:0008006" key="4">
    <source>
        <dbReference type="Google" id="ProtNLM"/>
    </source>
</evidence>
<gene>
    <name evidence="2" type="ORF">CD32_23480</name>
</gene>
<keyword evidence="1" id="KW-0812">Transmembrane</keyword>